<dbReference type="Proteomes" id="UP000323707">
    <property type="component" value="Unassembled WGS sequence"/>
</dbReference>
<dbReference type="PANTHER" id="PTHR11851:SF225">
    <property type="entry name" value="NON-PEPTIDASE HOMOLOG YMXG"/>
    <property type="match status" value="1"/>
</dbReference>
<feature type="domain" description="Peptidase M16 N-terminal" evidence="1">
    <location>
        <begin position="19"/>
        <end position="165"/>
    </location>
</feature>
<dbReference type="RefSeq" id="WP_150336585.1">
    <property type="nucleotide sequence ID" value="NZ_JAERIX010000056.1"/>
</dbReference>
<proteinExistence type="predicted"/>
<dbReference type="AlphaFoldDB" id="A0A5M9QVQ7"/>
<protein>
    <submittedName>
        <fullName evidence="3">Insulinase family protein</fullName>
    </submittedName>
</protein>
<dbReference type="InterPro" id="IPR007863">
    <property type="entry name" value="Peptidase_M16_C"/>
</dbReference>
<dbReference type="InterPro" id="IPR011765">
    <property type="entry name" value="Pept_M16_N"/>
</dbReference>
<accession>A0A5M9QVQ7</accession>
<sequence length="423" mass="46394">MGKEATLTHTTIQGVQIPVIYEHSALIPAGIVRLVFQGGGKIQDGELLGRGAVIEELLEKGSKKRGNLGFAKALEQRAIALSVSSGLQSLSFSLNFLQDDKEQAIDLLGELLLDPNLTNEELQKVKTAITAQILAKQNDYDYLASRLLKSLLFDSTPLARPKLGTQESIAKIRLEDVKKALESTLTLQGLIIVLGGDIDRESTLALLAPILSKLPQGTPYTKPSFSARKEPTTQTQYAPTQQAYIYFGAPLYLEDLESESHLAKVASFILGSGGFGSRILEEVRVKRGLAYSASISYSINPYTPYMSGHLQTKLESKDKAIEVVKQTIADFVAKGVSEEELQAAKQFILGSEPLRNESLSQRLGRAFNEFYMDRGIGFSKRELEKIASLDLTTLNAYINKHTEIQNLSVAIVTAKEKKQQSGF</sequence>
<dbReference type="PANTHER" id="PTHR11851">
    <property type="entry name" value="METALLOPROTEASE"/>
    <property type="match status" value="1"/>
</dbReference>
<dbReference type="Pfam" id="PF05193">
    <property type="entry name" value="Peptidase_M16_C"/>
    <property type="match status" value="1"/>
</dbReference>
<dbReference type="InterPro" id="IPR011249">
    <property type="entry name" value="Metalloenz_LuxS/M16"/>
</dbReference>
<reference evidence="3 4" key="1">
    <citation type="submission" date="2019-09" db="EMBL/GenBank/DDBJ databases">
        <title>Draft genome sequence of various Type strains from the CCUG.</title>
        <authorList>
            <person name="Pineiro-Iglesias B."/>
            <person name="Tunovic T."/>
            <person name="Unosson C."/>
            <person name="Inganas E."/>
            <person name="Ohlen M."/>
            <person name="Cardew S."/>
            <person name="Jensie-Markopoulos S."/>
            <person name="Salva-Serra F."/>
            <person name="Jaen-Luchoro D."/>
            <person name="Karlsson R."/>
            <person name="Svensson-Stadler L."/>
            <person name="Chun J."/>
            <person name="Moore E."/>
        </authorList>
    </citation>
    <scope>NUCLEOTIDE SEQUENCE [LARGE SCALE GENOMIC DNA]</scope>
    <source>
        <strain evidence="3 4">CCUG 32756T</strain>
    </source>
</reference>
<comment type="caution">
    <text evidence="3">The sequence shown here is derived from an EMBL/GenBank/DDBJ whole genome shotgun (WGS) entry which is preliminary data.</text>
</comment>
<dbReference type="EMBL" id="VXKE01000001">
    <property type="protein sequence ID" value="KAA8711496.1"/>
    <property type="molecule type" value="Genomic_DNA"/>
</dbReference>
<evidence type="ECO:0000313" key="3">
    <source>
        <dbReference type="EMBL" id="KAA8711496.1"/>
    </source>
</evidence>
<dbReference type="Pfam" id="PF00675">
    <property type="entry name" value="Peptidase_M16"/>
    <property type="match status" value="1"/>
</dbReference>
<dbReference type="SUPFAM" id="SSF63411">
    <property type="entry name" value="LuxS/MPP-like metallohydrolase"/>
    <property type="match status" value="2"/>
</dbReference>
<evidence type="ECO:0000259" key="1">
    <source>
        <dbReference type="Pfam" id="PF00675"/>
    </source>
</evidence>
<dbReference type="InterPro" id="IPR050361">
    <property type="entry name" value="MPP/UQCRC_Complex"/>
</dbReference>
<dbReference type="GO" id="GO:0046872">
    <property type="term" value="F:metal ion binding"/>
    <property type="evidence" value="ECO:0007669"/>
    <property type="project" value="InterPro"/>
</dbReference>
<organism evidence="3 4">
    <name type="scientific">Helicobacter canis</name>
    <dbReference type="NCBI Taxonomy" id="29419"/>
    <lineage>
        <taxon>Bacteria</taxon>
        <taxon>Pseudomonadati</taxon>
        <taxon>Campylobacterota</taxon>
        <taxon>Epsilonproteobacteria</taxon>
        <taxon>Campylobacterales</taxon>
        <taxon>Helicobacteraceae</taxon>
        <taxon>Helicobacter</taxon>
    </lineage>
</organism>
<dbReference type="Gene3D" id="3.30.830.10">
    <property type="entry name" value="Metalloenzyme, LuxS/M16 peptidase-like"/>
    <property type="match status" value="2"/>
</dbReference>
<evidence type="ECO:0000313" key="4">
    <source>
        <dbReference type="Proteomes" id="UP000323707"/>
    </source>
</evidence>
<gene>
    <name evidence="3" type="ORF">F4V45_00525</name>
</gene>
<name>A0A5M9QVQ7_9HELI</name>
<evidence type="ECO:0000259" key="2">
    <source>
        <dbReference type="Pfam" id="PF05193"/>
    </source>
</evidence>
<feature type="domain" description="Peptidase M16 C-terminal" evidence="2">
    <location>
        <begin position="172"/>
        <end position="346"/>
    </location>
</feature>